<keyword evidence="1" id="KW-0732">Signal</keyword>
<evidence type="ECO:0000256" key="1">
    <source>
        <dbReference type="SAM" id="SignalP"/>
    </source>
</evidence>
<dbReference type="EMBL" id="JBHTIA010000003">
    <property type="protein sequence ID" value="MFD0764450.1"/>
    <property type="molecule type" value="Genomic_DNA"/>
</dbReference>
<evidence type="ECO:0000313" key="3">
    <source>
        <dbReference type="Proteomes" id="UP001597073"/>
    </source>
</evidence>
<feature type="chain" id="PRO_5045575465" description="Long-chain fatty acid transport protein" evidence="1">
    <location>
        <begin position="22"/>
        <end position="493"/>
    </location>
</feature>
<evidence type="ECO:0000313" key="2">
    <source>
        <dbReference type="EMBL" id="MFD0764450.1"/>
    </source>
</evidence>
<protein>
    <recommendedName>
        <fullName evidence="4">Long-chain fatty acid transport protein</fullName>
    </recommendedName>
</protein>
<feature type="signal peptide" evidence="1">
    <location>
        <begin position="1"/>
        <end position="21"/>
    </location>
</feature>
<accession>A0ABW2ZE41</accession>
<dbReference type="RefSeq" id="WP_377139888.1">
    <property type="nucleotide sequence ID" value="NZ_JBHTIA010000003.1"/>
</dbReference>
<sequence>MKFKYILSVIAIVAFTQNTFAQYSQDAVRFSQTTTGTTSRVKAVGGAGTALGGDLSNVSGNPAGLGFFTRSEFSITPGYDNNKTEANYLNNKTTTTRNNFNLNNAAIVIYNQLTKPAGADKNKGWLSANYGVSFSRTNNFNQNIRYSGNGATSINSYFASQANQFGIDEGSLAGWAYDHNLIDAYALTPTTSEYRANNVSSTAQEAIYNRSGSQSSVDFSVGANYSNKLYLGFSLNFTDIKYNSFNTFYEDGNVSVIENNTPPPVTRAYSSAYSQNQVTTGTGFSAKVGVIYKPVEAVRLGATFTTPTFYNIDDVYYESLSSKVGSNTTNNSASPDYQLNYNLRTPLKLAGGAAVFIKHFGFITGDVEYVDYGTTHLSSNNNYNADRIDNPEIKGLYKSAVNARIGAEARVNSFFLLRGGYAIQGDVRKDNGSDIKTVSGGIGLRFGQYYVDGTYAHSSGNQNLFPYDIGASSPAAMLRNTSNNGYLTFGYRF</sequence>
<dbReference type="SUPFAM" id="SSF56935">
    <property type="entry name" value="Porins"/>
    <property type="match status" value="1"/>
</dbReference>
<reference evidence="3" key="1">
    <citation type="journal article" date="2019" name="Int. J. Syst. Evol. Microbiol.">
        <title>The Global Catalogue of Microorganisms (GCM) 10K type strain sequencing project: providing services to taxonomists for standard genome sequencing and annotation.</title>
        <authorList>
            <consortium name="The Broad Institute Genomics Platform"/>
            <consortium name="The Broad Institute Genome Sequencing Center for Infectious Disease"/>
            <person name="Wu L."/>
            <person name="Ma J."/>
        </authorList>
    </citation>
    <scope>NUCLEOTIDE SEQUENCE [LARGE SCALE GENOMIC DNA]</scope>
    <source>
        <strain evidence="3">CCUG 60742</strain>
    </source>
</reference>
<dbReference type="Proteomes" id="UP001597073">
    <property type="component" value="Unassembled WGS sequence"/>
</dbReference>
<keyword evidence="3" id="KW-1185">Reference proteome</keyword>
<organism evidence="2 3">
    <name type="scientific">Mucilaginibacter lutimaris</name>
    <dbReference type="NCBI Taxonomy" id="931629"/>
    <lineage>
        <taxon>Bacteria</taxon>
        <taxon>Pseudomonadati</taxon>
        <taxon>Bacteroidota</taxon>
        <taxon>Sphingobacteriia</taxon>
        <taxon>Sphingobacteriales</taxon>
        <taxon>Sphingobacteriaceae</taxon>
        <taxon>Mucilaginibacter</taxon>
    </lineage>
</organism>
<dbReference type="Gene3D" id="2.40.160.60">
    <property type="entry name" value="Outer membrane protein transport protein (OMPP1/FadL/TodX)"/>
    <property type="match status" value="1"/>
</dbReference>
<proteinExistence type="predicted"/>
<evidence type="ECO:0008006" key="4">
    <source>
        <dbReference type="Google" id="ProtNLM"/>
    </source>
</evidence>
<name>A0ABW2ZE41_9SPHI</name>
<comment type="caution">
    <text evidence="2">The sequence shown here is derived from an EMBL/GenBank/DDBJ whole genome shotgun (WGS) entry which is preliminary data.</text>
</comment>
<gene>
    <name evidence="2" type="ORF">ACFQZI_06275</name>
</gene>